<sequence length="121" mass="13507">MEKSVALQEYDVPVGLRSSFEFGLGDAALDCTYSYEIEDTFAEQFWNIHKQRFLANEASKFILFDIKSTVGKKAGEQAYSTTAIQRRYVAFYVGVSAADPTFVDVIPNYSQHAAALAEESN</sequence>
<dbReference type="Proteomes" id="UP001175353">
    <property type="component" value="Unassembled WGS sequence"/>
</dbReference>
<evidence type="ECO:0000313" key="1">
    <source>
        <dbReference type="EMBL" id="KAK0965422.1"/>
    </source>
</evidence>
<evidence type="ECO:0000313" key="2">
    <source>
        <dbReference type="Proteomes" id="UP001175353"/>
    </source>
</evidence>
<dbReference type="AlphaFoldDB" id="A0AAN6K4V4"/>
<proteinExistence type="predicted"/>
<keyword evidence="2" id="KW-1185">Reference proteome</keyword>
<comment type="caution">
    <text evidence="1">The sequence shown here is derived from an EMBL/GenBank/DDBJ whole genome shotgun (WGS) entry which is preliminary data.</text>
</comment>
<protein>
    <submittedName>
        <fullName evidence="1">Uncharacterized protein</fullName>
    </submittedName>
</protein>
<gene>
    <name evidence="1" type="ORF">LTR91_017993</name>
</gene>
<organism evidence="1 2">
    <name type="scientific">Friedmanniomyces endolithicus</name>
    <dbReference type="NCBI Taxonomy" id="329885"/>
    <lineage>
        <taxon>Eukaryota</taxon>
        <taxon>Fungi</taxon>
        <taxon>Dikarya</taxon>
        <taxon>Ascomycota</taxon>
        <taxon>Pezizomycotina</taxon>
        <taxon>Dothideomycetes</taxon>
        <taxon>Dothideomycetidae</taxon>
        <taxon>Mycosphaerellales</taxon>
        <taxon>Teratosphaeriaceae</taxon>
        <taxon>Friedmanniomyces</taxon>
    </lineage>
</organism>
<accession>A0AAN6K4V4</accession>
<dbReference type="EMBL" id="JAUJLE010000244">
    <property type="protein sequence ID" value="KAK0965422.1"/>
    <property type="molecule type" value="Genomic_DNA"/>
</dbReference>
<name>A0AAN6K4V4_9PEZI</name>
<reference evidence="1" key="1">
    <citation type="submission" date="2023-06" db="EMBL/GenBank/DDBJ databases">
        <title>Black Yeasts Isolated from many extreme environments.</title>
        <authorList>
            <person name="Coleine C."/>
            <person name="Stajich J.E."/>
            <person name="Selbmann L."/>
        </authorList>
    </citation>
    <scope>NUCLEOTIDE SEQUENCE</scope>
    <source>
        <strain evidence="1">CCFEE 5200</strain>
    </source>
</reference>